<dbReference type="CDD" id="cd16936">
    <property type="entry name" value="HATPase_RsbW-like"/>
    <property type="match status" value="1"/>
</dbReference>
<dbReference type="Gene3D" id="3.30.565.10">
    <property type="entry name" value="Histidine kinase-like ATPase, C-terminal domain"/>
    <property type="match status" value="1"/>
</dbReference>
<dbReference type="EMBL" id="QLTT01000005">
    <property type="protein sequence ID" value="RAS64778.1"/>
    <property type="molecule type" value="Genomic_DNA"/>
</dbReference>
<name>A0ABX9E5X7_9PSEU</name>
<evidence type="ECO:0000259" key="2">
    <source>
        <dbReference type="Pfam" id="PF13581"/>
    </source>
</evidence>
<protein>
    <submittedName>
        <fullName evidence="3">Anti-sigma regulatory factor (Ser/Thr protein kinase)</fullName>
    </submittedName>
</protein>
<dbReference type="InterPro" id="IPR050267">
    <property type="entry name" value="Anti-sigma-factor_SerPK"/>
</dbReference>
<dbReference type="PANTHER" id="PTHR35526:SF3">
    <property type="entry name" value="ANTI-SIGMA-F FACTOR RSBW"/>
    <property type="match status" value="1"/>
</dbReference>
<proteinExistence type="predicted"/>
<reference evidence="3 4" key="1">
    <citation type="submission" date="2018-06" db="EMBL/GenBank/DDBJ databases">
        <title>Genomic Encyclopedia of Type Strains, Phase IV (KMG-IV): sequencing the most valuable type-strain genomes for metagenomic binning, comparative biology and taxonomic classification.</title>
        <authorList>
            <person name="Goeker M."/>
        </authorList>
    </citation>
    <scope>NUCLEOTIDE SEQUENCE [LARGE SCALE GENOMIC DNA]</scope>
    <source>
        <strain evidence="3 4">DSM 45479</strain>
    </source>
</reference>
<evidence type="ECO:0000256" key="1">
    <source>
        <dbReference type="ARBA" id="ARBA00022527"/>
    </source>
</evidence>
<comment type="caution">
    <text evidence="3">The sequence shown here is derived from an EMBL/GenBank/DDBJ whole genome shotgun (WGS) entry which is preliminary data.</text>
</comment>
<feature type="domain" description="Histidine kinase/HSP90-like ATPase" evidence="2">
    <location>
        <begin position="45"/>
        <end position="149"/>
    </location>
</feature>
<keyword evidence="4" id="KW-1185">Reference proteome</keyword>
<dbReference type="RefSeq" id="WP_112228428.1">
    <property type="nucleotide sequence ID" value="NZ_QLTT01000005.1"/>
</dbReference>
<dbReference type="PANTHER" id="PTHR35526">
    <property type="entry name" value="ANTI-SIGMA-F FACTOR RSBW-RELATED"/>
    <property type="match status" value="1"/>
</dbReference>
<keyword evidence="1" id="KW-0418">Kinase</keyword>
<organism evidence="3 4">
    <name type="scientific">Lentzea atacamensis</name>
    <dbReference type="NCBI Taxonomy" id="531938"/>
    <lineage>
        <taxon>Bacteria</taxon>
        <taxon>Bacillati</taxon>
        <taxon>Actinomycetota</taxon>
        <taxon>Actinomycetes</taxon>
        <taxon>Pseudonocardiales</taxon>
        <taxon>Pseudonocardiaceae</taxon>
        <taxon>Lentzea</taxon>
    </lineage>
</organism>
<dbReference type="InterPro" id="IPR003594">
    <property type="entry name" value="HATPase_dom"/>
</dbReference>
<keyword evidence="1" id="KW-0808">Transferase</keyword>
<dbReference type="Pfam" id="PF13581">
    <property type="entry name" value="HATPase_c_2"/>
    <property type="match status" value="1"/>
</dbReference>
<keyword evidence="1" id="KW-0723">Serine/threonine-protein kinase</keyword>
<evidence type="ECO:0000313" key="3">
    <source>
        <dbReference type="EMBL" id="RAS64778.1"/>
    </source>
</evidence>
<dbReference type="Proteomes" id="UP000248714">
    <property type="component" value="Unassembled WGS sequence"/>
</dbReference>
<sequence length="166" mass="17989">MSGWAAAPPTNVYSSEDVRHVLSTGQLDDNPRPAVVDLDRQVSGLAAVRRWTRDALCGVTADELEDIVLVVNELVSNAFDHGSSPRQMRLHRSMEPCFVRVEIDDGSAEVPTLGASRLNGDRGRGMLLVNRLAKDWGVTPRSDGKTVWAEITCEPPCRITAGPPSG</sequence>
<gene>
    <name evidence="3" type="ORF">C8D87_105271</name>
</gene>
<dbReference type="SUPFAM" id="SSF55874">
    <property type="entry name" value="ATPase domain of HSP90 chaperone/DNA topoisomerase II/histidine kinase"/>
    <property type="match status" value="1"/>
</dbReference>
<accession>A0ABX9E5X7</accession>
<evidence type="ECO:0000313" key="4">
    <source>
        <dbReference type="Proteomes" id="UP000248714"/>
    </source>
</evidence>
<dbReference type="InterPro" id="IPR036890">
    <property type="entry name" value="HATPase_C_sf"/>
</dbReference>